<feature type="domain" description="FUZ/MON1/HPS1 second Longin" evidence="2">
    <location>
        <begin position="172"/>
        <end position="256"/>
    </location>
</feature>
<dbReference type="PANTHER" id="PTHR13559:SF1">
    <property type="entry name" value="PROTEIN FUZZY HOMOLOG"/>
    <property type="match status" value="1"/>
</dbReference>
<dbReference type="Pfam" id="PF19037">
    <property type="entry name" value="Fuz_longin_2"/>
    <property type="match status" value="1"/>
</dbReference>
<dbReference type="Ensembl" id="ENSPCET00000009470.1">
    <property type="protein sequence ID" value="ENSPCEP00000009146.1"/>
    <property type="gene ID" value="ENSPCEG00000007332.1"/>
</dbReference>
<proteinExistence type="predicted"/>
<organism evidence="3 4">
    <name type="scientific">Pelusios castaneus</name>
    <name type="common">West African mud turtle</name>
    <dbReference type="NCBI Taxonomy" id="367368"/>
    <lineage>
        <taxon>Eukaryota</taxon>
        <taxon>Metazoa</taxon>
        <taxon>Chordata</taxon>
        <taxon>Craniata</taxon>
        <taxon>Vertebrata</taxon>
        <taxon>Euteleostomi</taxon>
        <taxon>Archelosauria</taxon>
        <taxon>Testudinata</taxon>
        <taxon>Testudines</taxon>
        <taxon>Pleurodira</taxon>
        <taxon>Pelomedusidae</taxon>
        <taxon>Pelusios</taxon>
    </lineage>
</organism>
<dbReference type="GO" id="GO:0016192">
    <property type="term" value="P:vesicle-mediated transport"/>
    <property type="evidence" value="ECO:0007669"/>
    <property type="project" value="InterPro"/>
</dbReference>
<dbReference type="GO" id="GO:1905515">
    <property type="term" value="P:non-motile cilium assembly"/>
    <property type="evidence" value="ECO:0007669"/>
    <property type="project" value="TreeGrafter"/>
</dbReference>
<reference evidence="3" key="1">
    <citation type="submission" date="2025-08" db="UniProtKB">
        <authorList>
            <consortium name="Ensembl"/>
        </authorList>
    </citation>
    <scope>IDENTIFICATION</scope>
</reference>
<dbReference type="Proteomes" id="UP000694393">
    <property type="component" value="Unplaced"/>
</dbReference>
<evidence type="ECO:0000259" key="2">
    <source>
        <dbReference type="Pfam" id="PF19037"/>
    </source>
</evidence>
<dbReference type="PANTHER" id="PTHR13559">
    <property type="entry name" value="INTRACELLULAR TRAFFIC PROTEIN-RELATED"/>
    <property type="match status" value="1"/>
</dbReference>
<keyword evidence="4" id="KW-1185">Reference proteome</keyword>
<dbReference type="AlphaFoldDB" id="A0A8C8RPX7"/>
<dbReference type="InterPro" id="IPR026069">
    <property type="entry name" value="Fuzzy"/>
</dbReference>
<dbReference type="Pfam" id="PF19036">
    <property type="entry name" value="Fuz_longin_1"/>
    <property type="match status" value="1"/>
</dbReference>
<feature type="domain" description="FUZ/MON1/HPS1 first Longin" evidence="1">
    <location>
        <begin position="9"/>
        <end position="133"/>
    </location>
</feature>
<evidence type="ECO:0000259" key="1">
    <source>
        <dbReference type="Pfam" id="PF19036"/>
    </source>
</evidence>
<dbReference type="InterPro" id="IPR043971">
    <property type="entry name" value="FUZ/MON1/HPS1_longin_2"/>
</dbReference>
<name>A0A8C8RPX7_9SAUR</name>
<evidence type="ECO:0000313" key="3">
    <source>
        <dbReference type="Ensembl" id="ENSPCEP00000009146.1"/>
    </source>
</evidence>
<reference evidence="3" key="2">
    <citation type="submission" date="2025-09" db="UniProtKB">
        <authorList>
            <consortium name="Ensembl"/>
        </authorList>
    </citation>
    <scope>IDENTIFICATION</scope>
</reference>
<dbReference type="InterPro" id="IPR043972">
    <property type="entry name" value="FUZ/MON1/HPS1_longin_1"/>
</dbReference>
<sequence length="382" mass="40854">MGEERGSITLLCLTASSGVPLFCRSRGTPDKHQLPFSVIGSLNGVHMFGASLDVLLTAACTANTHVAWRVFHNSITLIILSSEEGASDFSLGRLLDNTFSAMVLILGLEELVNIRNIERLKKDLRACYKLIDSFLAPLERSGDLTQCVECVLLPHGAALQECLEAFAGAAKSRFGCMVARGRLALATEPWWQLAPQELLLLTWLVGSLPPHAARDYPVYLPHGSPTVPHRLLSCQLLPGLEVCLLCGPSPSLHTVETEVLADQSGAEKQPEFRAAPRIGEGGPVPPVPCLCPAPLLRPGHRSLLPLGGQSRPCTGVILGQLPTPCPALLRGEHDTQGLRHPCSPAPAVPALGTPCAHLCPATPGHPCSAVPHRGHHLLKRWP</sequence>
<evidence type="ECO:0000313" key="4">
    <source>
        <dbReference type="Proteomes" id="UP000694393"/>
    </source>
</evidence>
<protein>
    <submittedName>
        <fullName evidence="3">Fuzzy planar cell polarity protein</fullName>
    </submittedName>
</protein>
<accession>A0A8C8RPX7</accession>